<dbReference type="RefSeq" id="XP_006667546.1">
    <property type="nucleotide sequence ID" value="XM_006667483.1"/>
</dbReference>
<organism evidence="2 3">
    <name type="scientific">Cordyceps militaris (strain CM01)</name>
    <name type="common">Caterpillar fungus</name>
    <dbReference type="NCBI Taxonomy" id="983644"/>
    <lineage>
        <taxon>Eukaryota</taxon>
        <taxon>Fungi</taxon>
        <taxon>Dikarya</taxon>
        <taxon>Ascomycota</taxon>
        <taxon>Pezizomycotina</taxon>
        <taxon>Sordariomycetes</taxon>
        <taxon>Hypocreomycetidae</taxon>
        <taxon>Hypocreales</taxon>
        <taxon>Cordycipitaceae</taxon>
        <taxon>Cordyceps</taxon>
    </lineage>
</organism>
<evidence type="ECO:0000256" key="1">
    <source>
        <dbReference type="SAM" id="MobiDB-lite"/>
    </source>
</evidence>
<dbReference type="GeneID" id="18164358"/>
<protein>
    <submittedName>
        <fullName evidence="2">Uncharacterized protein</fullName>
    </submittedName>
</protein>
<keyword evidence="3" id="KW-1185">Reference proteome</keyword>
<proteinExistence type="predicted"/>
<dbReference type="HOGENOM" id="CLU_953204_0_0_1"/>
<dbReference type="EMBL" id="JH126400">
    <property type="protein sequence ID" value="EGX94060.1"/>
    <property type="molecule type" value="Genomic_DNA"/>
</dbReference>
<dbReference type="Proteomes" id="UP000001610">
    <property type="component" value="Unassembled WGS sequence"/>
</dbReference>
<feature type="region of interest" description="Disordered" evidence="1">
    <location>
        <begin position="101"/>
        <end position="126"/>
    </location>
</feature>
<name>G3J928_CORMM</name>
<reference evidence="2 3" key="1">
    <citation type="journal article" date="2011" name="Genome Biol.">
        <title>Genome sequence of the insect pathogenic fungus Cordyceps militaris, a valued traditional Chinese medicine.</title>
        <authorList>
            <person name="Zheng P."/>
            <person name="Xia Y."/>
            <person name="Xiao G."/>
            <person name="Xiong C."/>
            <person name="Hu X."/>
            <person name="Zhang S."/>
            <person name="Zheng H."/>
            <person name="Huang Y."/>
            <person name="Zhou Y."/>
            <person name="Wang S."/>
            <person name="Zhao G.P."/>
            <person name="Liu X."/>
            <person name="St Leger R.J."/>
            <person name="Wang C."/>
        </authorList>
    </citation>
    <scope>NUCLEOTIDE SEQUENCE [LARGE SCALE GENOMIC DNA]</scope>
    <source>
        <strain evidence="2 3">CM01</strain>
    </source>
</reference>
<dbReference type="KEGG" id="cmt:CCM_02331"/>
<evidence type="ECO:0000313" key="3">
    <source>
        <dbReference type="Proteomes" id="UP000001610"/>
    </source>
</evidence>
<sequence>MLPEETCMGGLACMDTAQCNSNFMLAAVSVPASGRTVLHLCLWHSALYLHKCWDPEMQVRIKAPRHQGFQAATADHPTCQLPLSAKKSNNPGVKSAHIKNRTAKNQTTTPPITSSIHTADRNGSEIRQTGRARQGCKCTGCRYRDWEGFIWHHCGPMYCHAPELSSAPICTSLCIRLARTSLRRGLVMPDLDRIDQACPLPPAGGNATLPESTMSQSLLNAAKPRICHFESQSRQVSKRQTTVQVTYVHNSVQSRGSHPPMMNLNHSQRSCLVTTLHSPWANRPWETDGPAA</sequence>
<dbReference type="AlphaFoldDB" id="G3J928"/>
<gene>
    <name evidence="2" type="ORF">CCM_02331</name>
</gene>
<dbReference type="VEuPathDB" id="FungiDB:CCM_02331"/>
<evidence type="ECO:0000313" key="2">
    <source>
        <dbReference type="EMBL" id="EGX94060.1"/>
    </source>
</evidence>
<accession>G3J928</accession>
<dbReference type="InParanoid" id="G3J928"/>
<feature type="compositionally biased region" description="Low complexity" evidence="1">
    <location>
        <begin position="107"/>
        <end position="116"/>
    </location>
</feature>